<feature type="domain" description="Helicase C-terminal" evidence="11">
    <location>
        <begin position="233"/>
        <end position="435"/>
    </location>
</feature>
<dbReference type="HAMAP" id="MF_00442">
    <property type="entry name" value="Helicase_Hel308"/>
    <property type="match status" value="1"/>
</dbReference>
<keyword evidence="4 9" id="KW-0347">Helicase</keyword>
<reference evidence="12" key="1">
    <citation type="submission" date="2018-05" db="EMBL/GenBank/DDBJ databases">
        <title>Complete Genome Sequences of Extremely Thermoacidophilic, Metal-Mobilizing Type-Strain Members of the Archaeal Family Sulfolobaceae: Acidianus brierleyi DSM-1651T, Acidianus sulfidivorans DSM-18786T, Metallosphaera hakonensis DSM-7519T, and Metallosphaera prunae DSM-10039T.</title>
        <authorList>
            <person name="Counts J.A."/>
            <person name="Kelly R.M."/>
        </authorList>
    </citation>
    <scope>NUCLEOTIDE SEQUENCE [LARGE SCALE GENOMIC DNA]</scope>
    <source>
        <strain evidence="12">HO1-1</strain>
    </source>
</reference>
<dbReference type="Proteomes" id="UP000247586">
    <property type="component" value="Chromosome"/>
</dbReference>
<protein>
    <recommendedName>
        <fullName evidence="9">ATP-dependent DNA helicase Hel308</fullName>
        <ecNumber evidence="9">5.6.2.4</ecNumber>
    </recommendedName>
    <alternativeName>
        <fullName evidence="9">DNA 3'-5' helicase Hel308</fullName>
    </alternativeName>
</protein>
<dbReference type="InterPro" id="IPR014001">
    <property type="entry name" value="Helicase_ATP-bd"/>
</dbReference>
<dbReference type="InterPro" id="IPR011545">
    <property type="entry name" value="DEAD/DEAH_box_helicase_dom"/>
</dbReference>
<feature type="domain" description="Helicase ATP-binding" evidence="10">
    <location>
        <begin position="36"/>
        <end position="199"/>
    </location>
</feature>
<organism evidence="12 13">
    <name type="scientific">Metallosphaera hakonensis JCM 8857 = DSM 7519</name>
    <dbReference type="NCBI Taxonomy" id="1293036"/>
    <lineage>
        <taxon>Archaea</taxon>
        <taxon>Thermoproteota</taxon>
        <taxon>Thermoprotei</taxon>
        <taxon>Sulfolobales</taxon>
        <taxon>Sulfolobaceae</taxon>
        <taxon>Metallosphaera</taxon>
    </lineage>
</organism>
<dbReference type="GeneID" id="36836053"/>
<dbReference type="SMART" id="SM00490">
    <property type="entry name" value="HELICc"/>
    <property type="match status" value="1"/>
</dbReference>
<evidence type="ECO:0000259" key="10">
    <source>
        <dbReference type="PROSITE" id="PS51192"/>
    </source>
</evidence>
<dbReference type="OrthoDB" id="371946at2157"/>
<dbReference type="STRING" id="1293036.GCA_001315825_02097"/>
<evidence type="ECO:0000259" key="11">
    <source>
        <dbReference type="PROSITE" id="PS51194"/>
    </source>
</evidence>
<comment type="function">
    <text evidence="9">DNA-dependent ATPase and 3'-5' DNA helicase that may be involved in repair of stalled replication forks.</text>
</comment>
<dbReference type="PANTHER" id="PTHR47961">
    <property type="entry name" value="DNA POLYMERASE THETA, PUTATIVE (AFU_ORTHOLOGUE AFUA_1G05260)-RELATED"/>
    <property type="match status" value="1"/>
</dbReference>
<keyword evidence="6 9" id="KW-0238">DNA-binding</keyword>
<evidence type="ECO:0000256" key="3">
    <source>
        <dbReference type="ARBA" id="ARBA00022801"/>
    </source>
</evidence>
<name>A0A2U9IW27_9CREN</name>
<dbReference type="PROSITE" id="PS51192">
    <property type="entry name" value="HELICASE_ATP_BIND_1"/>
    <property type="match status" value="1"/>
</dbReference>
<dbReference type="InterPro" id="IPR048772">
    <property type="entry name" value="Hel308-like_dom4"/>
</dbReference>
<dbReference type="SMART" id="SM00487">
    <property type="entry name" value="DEXDc"/>
    <property type="match status" value="1"/>
</dbReference>
<dbReference type="SUPFAM" id="SSF158702">
    <property type="entry name" value="Sec63 N-terminal domain-like"/>
    <property type="match status" value="1"/>
</dbReference>
<dbReference type="GO" id="GO:0006281">
    <property type="term" value="P:DNA repair"/>
    <property type="evidence" value="ECO:0007669"/>
    <property type="project" value="UniProtKB-UniRule"/>
</dbReference>
<dbReference type="Pfam" id="PF21280">
    <property type="entry name" value="Helicase_dom4_arc"/>
    <property type="match status" value="1"/>
</dbReference>
<dbReference type="InterPro" id="IPR027417">
    <property type="entry name" value="P-loop_NTPase"/>
</dbReference>
<dbReference type="PROSITE" id="PS51194">
    <property type="entry name" value="HELICASE_CTER"/>
    <property type="match status" value="1"/>
</dbReference>
<dbReference type="Gene3D" id="1.10.150.20">
    <property type="entry name" value="5' to 3' exonuclease, C-terminal subdomain"/>
    <property type="match status" value="1"/>
</dbReference>
<evidence type="ECO:0000256" key="8">
    <source>
        <dbReference type="ARBA" id="ARBA00023235"/>
    </source>
</evidence>
<dbReference type="CDD" id="cd18028">
    <property type="entry name" value="DEXHc_archSki2"/>
    <property type="match status" value="1"/>
</dbReference>
<dbReference type="InterPro" id="IPR001650">
    <property type="entry name" value="Helicase_C-like"/>
</dbReference>
<keyword evidence="7 9" id="KW-0234">DNA repair</keyword>
<evidence type="ECO:0000256" key="6">
    <source>
        <dbReference type="ARBA" id="ARBA00023125"/>
    </source>
</evidence>
<dbReference type="EMBL" id="CP029287">
    <property type="protein sequence ID" value="AWS00260.1"/>
    <property type="molecule type" value="Genomic_DNA"/>
</dbReference>
<evidence type="ECO:0000256" key="9">
    <source>
        <dbReference type="HAMAP-Rule" id="MF_00442"/>
    </source>
</evidence>
<dbReference type="EC" id="5.6.2.4" evidence="9"/>
<evidence type="ECO:0000256" key="2">
    <source>
        <dbReference type="ARBA" id="ARBA00022763"/>
    </source>
</evidence>
<evidence type="ECO:0000256" key="5">
    <source>
        <dbReference type="ARBA" id="ARBA00022840"/>
    </source>
</evidence>
<dbReference type="RefSeq" id="WP_110369589.1">
    <property type="nucleotide sequence ID" value="NZ_CP029287.2"/>
</dbReference>
<dbReference type="InterPro" id="IPR053416">
    <property type="entry name" value="Hel308_helicase"/>
</dbReference>
<keyword evidence="5 9" id="KW-0067">ATP-binding</keyword>
<dbReference type="AlphaFoldDB" id="A0A2U9IW27"/>
<dbReference type="GO" id="GO:0003677">
    <property type="term" value="F:DNA binding"/>
    <property type="evidence" value="ECO:0007669"/>
    <property type="project" value="UniProtKB-UniRule"/>
</dbReference>
<feature type="binding site" evidence="9">
    <location>
        <position position="31"/>
    </location>
    <ligand>
        <name>ATP</name>
        <dbReference type="ChEBI" id="CHEBI:30616"/>
    </ligand>
</feature>
<comment type="catalytic activity">
    <reaction evidence="9">
        <text>Couples ATP hydrolysis with the unwinding of duplex DNA by translocating in the 3'-5' direction.</text>
        <dbReference type="EC" id="5.6.2.4"/>
    </reaction>
</comment>
<accession>A0A2U9IW27</accession>
<gene>
    <name evidence="9" type="primary">hel308</name>
    <name evidence="12" type="ORF">DFR87_11885</name>
</gene>
<keyword evidence="2 9" id="KW-0227">DNA damage</keyword>
<dbReference type="Gene3D" id="3.40.50.300">
    <property type="entry name" value="P-loop containing nucleotide triphosphate hydrolases"/>
    <property type="match status" value="2"/>
</dbReference>
<keyword evidence="3 9" id="KW-0378">Hydrolase</keyword>
<comment type="catalytic activity">
    <reaction evidence="9">
        <text>ATP + H2O = ADP + phosphate + H(+)</text>
        <dbReference type="Rhea" id="RHEA:13065"/>
        <dbReference type="ChEBI" id="CHEBI:15377"/>
        <dbReference type="ChEBI" id="CHEBI:15378"/>
        <dbReference type="ChEBI" id="CHEBI:30616"/>
        <dbReference type="ChEBI" id="CHEBI:43474"/>
        <dbReference type="ChEBI" id="CHEBI:456216"/>
        <dbReference type="EC" id="5.6.2.4"/>
    </reaction>
</comment>
<dbReference type="Pfam" id="PF00271">
    <property type="entry name" value="Helicase_C"/>
    <property type="match status" value="1"/>
</dbReference>
<dbReference type="Gene3D" id="1.10.3380.30">
    <property type="match status" value="1"/>
</dbReference>
<evidence type="ECO:0000256" key="1">
    <source>
        <dbReference type="ARBA" id="ARBA00022741"/>
    </source>
</evidence>
<dbReference type="GO" id="GO:0016887">
    <property type="term" value="F:ATP hydrolysis activity"/>
    <property type="evidence" value="ECO:0007669"/>
    <property type="project" value="RHEA"/>
</dbReference>
<dbReference type="SUPFAM" id="SSF52540">
    <property type="entry name" value="P-loop containing nucleoside triphosphate hydrolases"/>
    <property type="match status" value="1"/>
</dbReference>
<dbReference type="PANTHER" id="PTHR47961:SF10">
    <property type="entry name" value="ATP-DEPENDENT DNA HELICASE HEL308"/>
    <property type="match status" value="1"/>
</dbReference>
<evidence type="ECO:0000313" key="12">
    <source>
        <dbReference type="EMBL" id="AWS00260.1"/>
    </source>
</evidence>
<dbReference type="NCBIfam" id="NF040935">
    <property type="entry name" value="helicase_Hel308"/>
    <property type="match status" value="1"/>
</dbReference>
<keyword evidence="13" id="KW-1185">Reference proteome</keyword>
<comment type="similarity">
    <text evidence="9">Belongs to the helicase family. Hel308 subfamily.</text>
</comment>
<dbReference type="Pfam" id="PF00270">
    <property type="entry name" value="DEAD"/>
    <property type="match status" value="1"/>
</dbReference>
<evidence type="ECO:0000256" key="4">
    <source>
        <dbReference type="ARBA" id="ARBA00022806"/>
    </source>
</evidence>
<dbReference type="InterPro" id="IPR050474">
    <property type="entry name" value="Hel308_SKI2-like"/>
</dbReference>
<dbReference type="GO" id="GO:0043138">
    <property type="term" value="F:3'-5' DNA helicase activity"/>
    <property type="evidence" value="ECO:0007669"/>
    <property type="project" value="UniProtKB-UniRule"/>
</dbReference>
<sequence>MNSVDVSDLPVEDGVREVLRKRGIVTLNPVQSEAIEKGLLEGKRLLLTSPTGSGKTLIAELGIISHLRRGGARAIYVTPLRALTSEKYNTFKDWELLNFKVGITSGDYDTDDAFLSRYDIVVTTYEKLDSLWRHGPKWLKEADYFVLDEFHYLNDGKRGPVVESVAVRAKRRNLLALSATISNSRDIASWLNAEPVTTNWRPVPLKEGILVADKRIAVTYSDGTSVQLKGTDGILAYTRKVVGEGGQVLVFRNSRKMAETTAWKIAELEFNLKKKEIEELASRLEEVEDAGSSEKSDLIELLRKGVAFHHAGLSKGLRDVIEDGFRRRLIKVITATPTLAAGVNLPARAVVVGDIYRFNRKILGYQEEISVMEYKQMSGRAGRPGFDSEGEAVIVVRNKRDAERVAKKYILSPPEPLESKLGNESAFYSFLLGLASEDATEESVRSMTNEVFLDKEIVKTYVENGILWLRENGFFGEGVKLTKFGRKVADLYINPFTAKTIKDVLSMSGPENCDIPYLHMLALTPDGPLASIGKAEEEDLLDSSPCATFMEVPDEEEEAYQYFSALKIALVVHDWIEEVEEDAILSKYGLGSGDLRSIVETMDWLTYSGYQVSLALDWESHAEIMLKLNKRVSDGVKEELLDLVRVPGVGRKRGRLLYENGLRKPEDLIMDPGKVKSLLGDKIGERIVKEAARIIGGVL</sequence>
<evidence type="ECO:0000313" key="13">
    <source>
        <dbReference type="Proteomes" id="UP000247586"/>
    </source>
</evidence>
<dbReference type="GO" id="GO:0005524">
    <property type="term" value="F:ATP binding"/>
    <property type="evidence" value="ECO:0007669"/>
    <property type="project" value="UniProtKB-UniRule"/>
</dbReference>
<keyword evidence="1 9" id="KW-0547">Nucleotide-binding</keyword>
<evidence type="ECO:0000256" key="7">
    <source>
        <dbReference type="ARBA" id="ARBA00023204"/>
    </source>
</evidence>
<dbReference type="CDD" id="cd18795">
    <property type="entry name" value="SF2_C_Ski2"/>
    <property type="match status" value="1"/>
</dbReference>
<keyword evidence="8 9" id="KW-0413">Isomerase</keyword>
<comment type="subunit">
    <text evidence="9">Monomer.</text>
</comment>
<proteinExistence type="inferred from homology"/>
<dbReference type="KEGG" id="mhk:DFR87_11885"/>
<dbReference type="InterPro" id="IPR022965">
    <property type="entry name" value="Helicase_Hel308"/>
</dbReference>